<evidence type="ECO:0000313" key="1">
    <source>
        <dbReference type="EMBL" id="GGK84738.1"/>
    </source>
</evidence>
<gene>
    <name evidence="1" type="ORF">GCM10009067_41120</name>
</gene>
<reference evidence="1" key="1">
    <citation type="journal article" date="2014" name="Int. J. Syst. Evol. Microbiol.">
        <title>Complete genome sequence of Corynebacterium casei LMG S-19264T (=DSM 44701T), isolated from a smear-ripened cheese.</title>
        <authorList>
            <consortium name="US DOE Joint Genome Institute (JGI-PGF)"/>
            <person name="Walter F."/>
            <person name="Albersmeier A."/>
            <person name="Kalinowski J."/>
            <person name="Ruckert C."/>
        </authorList>
    </citation>
    <scope>NUCLEOTIDE SEQUENCE</scope>
    <source>
        <strain evidence="1">JCM 19018</strain>
    </source>
</reference>
<protein>
    <submittedName>
        <fullName evidence="1">Uncharacterized protein</fullName>
    </submittedName>
</protein>
<dbReference type="Proteomes" id="UP000614221">
    <property type="component" value="Unassembled WGS sequence"/>
</dbReference>
<accession>A0A830EXM7</accession>
<evidence type="ECO:0000313" key="2">
    <source>
        <dbReference type="Proteomes" id="UP000614221"/>
    </source>
</evidence>
<comment type="caution">
    <text evidence="1">The sequence shown here is derived from an EMBL/GenBank/DDBJ whole genome shotgun (WGS) entry which is preliminary data.</text>
</comment>
<sequence length="69" mass="7573">MGKLTQGLTIGSVSFCGPGFGSATDLTQGHQPHSYRRVTSNHVLATQRTISVRFIERQYSESADYAVQK</sequence>
<dbReference type="AlphaFoldDB" id="A0A830EXM7"/>
<proteinExistence type="predicted"/>
<dbReference type="EMBL" id="BMPD01000012">
    <property type="protein sequence ID" value="GGK84738.1"/>
    <property type="molecule type" value="Genomic_DNA"/>
</dbReference>
<name>A0A830EXM7_9EURY</name>
<organism evidence="1 2">
    <name type="scientific">Haloarcula sebkhae</name>
    <dbReference type="NCBI Taxonomy" id="932660"/>
    <lineage>
        <taxon>Archaea</taxon>
        <taxon>Methanobacteriati</taxon>
        <taxon>Methanobacteriota</taxon>
        <taxon>Stenosarchaea group</taxon>
        <taxon>Halobacteria</taxon>
        <taxon>Halobacteriales</taxon>
        <taxon>Haloarculaceae</taxon>
        <taxon>Haloarcula</taxon>
    </lineage>
</organism>
<reference evidence="1" key="2">
    <citation type="submission" date="2020-09" db="EMBL/GenBank/DDBJ databases">
        <authorList>
            <person name="Sun Q."/>
            <person name="Ohkuma M."/>
        </authorList>
    </citation>
    <scope>NUCLEOTIDE SEQUENCE</scope>
    <source>
        <strain evidence="1">JCM 19018</strain>
    </source>
</reference>